<gene>
    <name evidence="2" type="ORF">TCEB3V08_LOCUS9180</name>
</gene>
<dbReference type="EMBL" id="OC320314">
    <property type="protein sequence ID" value="CAD7407765.1"/>
    <property type="molecule type" value="Genomic_DNA"/>
</dbReference>
<reference evidence="2" key="1">
    <citation type="submission" date="2020-11" db="EMBL/GenBank/DDBJ databases">
        <authorList>
            <person name="Tran Van P."/>
        </authorList>
    </citation>
    <scope>NUCLEOTIDE SEQUENCE</scope>
</reference>
<evidence type="ECO:0000313" key="2">
    <source>
        <dbReference type="EMBL" id="CAD7407765.1"/>
    </source>
</evidence>
<dbReference type="AlphaFoldDB" id="A0A7R9H6D9"/>
<name>A0A7R9H6D9_TIMCR</name>
<sequence>MIVGEEDGCGSQEREGFHPSSKNCEHKSPVDYKRGKDLFQLQFVCSPIRNDNQLTADGFEKLPDQIMYPYAEPYDLQKHVLAAVTSDVCVVNGDSLARLPIPGGLDSSESYKLILSVRVRPAGTDQIPTLALQLSAFAAQRTVWNCALHSASDVVFDCYAHAHIGAGGEEGGSANTCTGRVAVSFMGHKRGPNVLLRSPRGNVAFNLKMFIAGISTLSSMVTRGMPTSHLFYLDPGGTTASIPFSCCQDKRSASLALSPGPGFVTSQGCQGNPNLPQDPSAEQVFQVLARVIVPSFVWYFRCISVQEYPHNWVSQNVPYKYSLNSQLEGSSDLLGVNTFQFYMFWRSLLFTETLTRAHILQFAGGPKLRRTGPEFA</sequence>
<proteinExistence type="predicted"/>
<organism evidence="2">
    <name type="scientific">Timema cristinae</name>
    <name type="common">Walking stick</name>
    <dbReference type="NCBI Taxonomy" id="61476"/>
    <lineage>
        <taxon>Eukaryota</taxon>
        <taxon>Metazoa</taxon>
        <taxon>Ecdysozoa</taxon>
        <taxon>Arthropoda</taxon>
        <taxon>Hexapoda</taxon>
        <taxon>Insecta</taxon>
        <taxon>Pterygota</taxon>
        <taxon>Neoptera</taxon>
        <taxon>Polyneoptera</taxon>
        <taxon>Phasmatodea</taxon>
        <taxon>Timematodea</taxon>
        <taxon>Timematoidea</taxon>
        <taxon>Timematidae</taxon>
        <taxon>Timema</taxon>
    </lineage>
</organism>
<protein>
    <submittedName>
        <fullName evidence="2">Uncharacterized protein</fullName>
    </submittedName>
</protein>
<feature type="compositionally biased region" description="Basic and acidic residues" evidence="1">
    <location>
        <begin position="12"/>
        <end position="26"/>
    </location>
</feature>
<evidence type="ECO:0000256" key="1">
    <source>
        <dbReference type="SAM" id="MobiDB-lite"/>
    </source>
</evidence>
<feature type="region of interest" description="Disordered" evidence="1">
    <location>
        <begin position="1"/>
        <end position="26"/>
    </location>
</feature>
<accession>A0A7R9H6D9</accession>